<proteinExistence type="predicted"/>
<protein>
    <submittedName>
        <fullName evidence="2">Uncharacterized protein</fullName>
    </submittedName>
</protein>
<sequence length="939" mass="109682">MGSNSSKQTETLQQPTRSQSNQNYISSQKEKPRFTNLTNGHSLNSRRQQEEQKFVKQTNLYQYQDNNEHNYRGISQNNRLSIGLEYTSTFISEDEHKVPINQANYVTKNTLSKRQQNPIPQLTQRVMQKKDVILYKTPLNLQQNHYQNQSTSTNYNHFSSRIDIQSNSNNTTQNFPALSNLSISQSMPQFQEGATPQERNHHLQMSILSTGESRQYKESGRIDEQNEYLSQLNPISDQSMTLLNVKLEFEKELKRLNDVSRQTKSSSNLLSYTKARQYNENTALKKPNKMLIKSSIAHSQKMNLFQSERGSVNTTIQEIKNKRSSNHILSSSSLNNHGQRKANKSPSSNSGLNSARQSNAINNRRESYDTQLKNFVNSYNKNDGTLNQITQGLQSLIQYTERQKQQLIPPWKVQDQEDYYKQMVSKNKQQIKKSASQISVNDRNHLIMNSFNQPLLKRSLQMQENLSSNNKSATIKQNQSSSQLQHIQKELIDSKYQILNPKKNNIEQQNFMQIIDEKGLKLNFGLNQSQSTFDLESSIMRRKKGEQKEFGLSNEIVMLILQFNMNEYIKYIRISAGWYYSITQSLDQYSFAIEGSFINEYQRHLNFLKSYTSVTPINFCNQKGIRLDRIFQCEISQQSALINQTYRIQNSFEYLQINKKKQMRKPSQIPSGRFHSEFRFDIVKKGSQRITWVHKSEDLPSYSQNELQVSPGDIIEFAVCLYNMNGIINIDSFQWEQPQLLLIPQNEKNPLVYNKDVKALQYKDKRKSKLYANTNRICELEDAVVEWIPISKSQKPKLDIEYQELQTFFNIISIHFNEVDQHFNRIVAQAKRRGIISNKILGESVQVMIKPHEKSINNEIKKRGVMFDRNKVEKIELRIGDILIIYTSKRIPRELQPRIIFDQFTEYNSKVSQDDNYQEDTEISNKDEDEVDDHSSHQK</sequence>
<feature type="region of interest" description="Disordered" evidence="1">
    <location>
        <begin position="1"/>
        <end position="48"/>
    </location>
</feature>
<evidence type="ECO:0000313" key="3">
    <source>
        <dbReference type="Proteomes" id="UP000039865"/>
    </source>
</evidence>
<feature type="compositionally biased region" description="Polar residues" evidence="1">
    <location>
        <begin position="1"/>
        <end position="27"/>
    </location>
</feature>
<feature type="region of interest" description="Disordered" evidence="1">
    <location>
        <begin position="911"/>
        <end position="939"/>
    </location>
</feature>
<accession>A0A078AET9</accession>
<feature type="compositionally biased region" description="Low complexity" evidence="1">
    <location>
        <begin position="326"/>
        <end position="337"/>
    </location>
</feature>
<dbReference type="Proteomes" id="UP000039865">
    <property type="component" value="Unassembled WGS sequence"/>
</dbReference>
<keyword evidence="3" id="KW-1185">Reference proteome</keyword>
<evidence type="ECO:0000313" key="2">
    <source>
        <dbReference type="EMBL" id="CDW80022.1"/>
    </source>
</evidence>
<dbReference type="OrthoDB" id="407343at2759"/>
<feature type="compositionally biased region" description="Polar residues" evidence="1">
    <location>
        <begin position="35"/>
        <end position="46"/>
    </location>
</feature>
<feature type="region of interest" description="Disordered" evidence="1">
    <location>
        <begin position="320"/>
        <end position="362"/>
    </location>
</feature>
<feature type="compositionally biased region" description="Polar residues" evidence="1">
    <location>
        <begin position="344"/>
        <end position="362"/>
    </location>
</feature>
<dbReference type="EMBL" id="CCKQ01008563">
    <property type="protein sequence ID" value="CDW80022.1"/>
    <property type="molecule type" value="Genomic_DNA"/>
</dbReference>
<feature type="compositionally biased region" description="Acidic residues" evidence="1">
    <location>
        <begin position="916"/>
        <end position="932"/>
    </location>
</feature>
<dbReference type="InParanoid" id="A0A078AET9"/>
<reference evidence="2 3" key="1">
    <citation type="submission" date="2014-06" db="EMBL/GenBank/DDBJ databases">
        <authorList>
            <person name="Swart Estienne"/>
        </authorList>
    </citation>
    <scope>NUCLEOTIDE SEQUENCE [LARGE SCALE GENOMIC DNA]</scope>
    <source>
        <strain evidence="2 3">130c</strain>
    </source>
</reference>
<evidence type="ECO:0000256" key="1">
    <source>
        <dbReference type="SAM" id="MobiDB-lite"/>
    </source>
</evidence>
<name>A0A078AET9_STYLE</name>
<dbReference type="AlphaFoldDB" id="A0A078AET9"/>
<organism evidence="2 3">
    <name type="scientific">Stylonychia lemnae</name>
    <name type="common">Ciliate</name>
    <dbReference type="NCBI Taxonomy" id="5949"/>
    <lineage>
        <taxon>Eukaryota</taxon>
        <taxon>Sar</taxon>
        <taxon>Alveolata</taxon>
        <taxon>Ciliophora</taxon>
        <taxon>Intramacronucleata</taxon>
        <taxon>Spirotrichea</taxon>
        <taxon>Stichotrichia</taxon>
        <taxon>Sporadotrichida</taxon>
        <taxon>Oxytrichidae</taxon>
        <taxon>Stylonychinae</taxon>
        <taxon>Stylonychia</taxon>
    </lineage>
</organism>
<gene>
    <name evidence="2" type="primary">Contig11246.g12010</name>
    <name evidence="2" type="ORF">STYLEM_9015</name>
</gene>